<dbReference type="InterPro" id="IPR008972">
    <property type="entry name" value="Cupredoxin"/>
</dbReference>
<dbReference type="GO" id="GO:0009055">
    <property type="term" value="F:electron transfer activity"/>
    <property type="evidence" value="ECO:0007669"/>
    <property type="project" value="InterPro"/>
</dbReference>
<reference evidence="4 5" key="1">
    <citation type="journal article" date="2017" name="Nature">
        <title>The Apostasia genome and the evolution of orchids.</title>
        <authorList>
            <person name="Zhang G.Q."/>
            <person name="Liu K.W."/>
            <person name="Li Z."/>
            <person name="Lohaus R."/>
            <person name="Hsiao Y.Y."/>
            <person name="Niu S.C."/>
            <person name="Wang J.Y."/>
            <person name="Lin Y.C."/>
            <person name="Xu Q."/>
            <person name="Chen L.J."/>
            <person name="Yoshida K."/>
            <person name="Fujiwara S."/>
            <person name="Wang Z.W."/>
            <person name="Zhang Y.Q."/>
            <person name="Mitsuda N."/>
            <person name="Wang M."/>
            <person name="Liu G.H."/>
            <person name="Pecoraro L."/>
            <person name="Huang H.X."/>
            <person name="Xiao X.J."/>
            <person name="Lin M."/>
            <person name="Wu X.Y."/>
            <person name="Wu W.L."/>
            <person name="Chen Y.Y."/>
            <person name="Chang S.B."/>
            <person name="Sakamoto S."/>
            <person name="Ohme-Takagi M."/>
            <person name="Yagi M."/>
            <person name="Zeng S.J."/>
            <person name="Shen C.Y."/>
            <person name="Yeh C.M."/>
            <person name="Luo Y.B."/>
            <person name="Tsai W.C."/>
            <person name="Van de Peer Y."/>
            <person name="Liu Z.J."/>
        </authorList>
    </citation>
    <scope>NUCLEOTIDE SEQUENCE [LARGE SCALE GENOMIC DNA]</scope>
    <source>
        <strain evidence="5">cv. Shenzhen</strain>
        <tissue evidence="4">Stem</tissue>
    </source>
</reference>
<dbReference type="SUPFAM" id="SSF49503">
    <property type="entry name" value="Cupredoxins"/>
    <property type="match status" value="1"/>
</dbReference>
<dbReference type="PANTHER" id="PTHR33021">
    <property type="entry name" value="BLUE COPPER PROTEIN"/>
    <property type="match status" value="1"/>
</dbReference>
<dbReference type="InterPro" id="IPR003245">
    <property type="entry name" value="Phytocyanin_dom"/>
</dbReference>
<dbReference type="STRING" id="1088818.A0A2I0B2N9"/>
<dbReference type="GO" id="GO:0005886">
    <property type="term" value="C:plasma membrane"/>
    <property type="evidence" value="ECO:0007669"/>
    <property type="project" value="TreeGrafter"/>
</dbReference>
<evidence type="ECO:0000259" key="3">
    <source>
        <dbReference type="PROSITE" id="PS51485"/>
    </source>
</evidence>
<protein>
    <submittedName>
        <fullName evidence="4">Lamin-like protein</fullName>
    </submittedName>
</protein>
<gene>
    <name evidence="4" type="ORF">AXF42_Ash018280</name>
</gene>
<feature type="domain" description="Phytocyanin" evidence="3">
    <location>
        <begin position="37"/>
        <end position="159"/>
    </location>
</feature>
<feature type="chain" id="PRO_5014115152" evidence="2">
    <location>
        <begin position="29"/>
        <end position="227"/>
    </location>
</feature>
<keyword evidence="2" id="KW-0732">Signal</keyword>
<keyword evidence="5" id="KW-1185">Reference proteome</keyword>
<dbReference type="FunFam" id="2.60.40.420:FF:000048">
    <property type="entry name" value="Early nodulin-like protein 18"/>
    <property type="match status" value="1"/>
</dbReference>
<dbReference type="EMBL" id="KZ451921">
    <property type="protein sequence ID" value="PKA62055.1"/>
    <property type="molecule type" value="Genomic_DNA"/>
</dbReference>
<organism evidence="4 5">
    <name type="scientific">Apostasia shenzhenica</name>
    <dbReference type="NCBI Taxonomy" id="1088818"/>
    <lineage>
        <taxon>Eukaryota</taxon>
        <taxon>Viridiplantae</taxon>
        <taxon>Streptophyta</taxon>
        <taxon>Embryophyta</taxon>
        <taxon>Tracheophyta</taxon>
        <taxon>Spermatophyta</taxon>
        <taxon>Magnoliopsida</taxon>
        <taxon>Liliopsida</taxon>
        <taxon>Asparagales</taxon>
        <taxon>Orchidaceae</taxon>
        <taxon>Apostasioideae</taxon>
        <taxon>Apostasia</taxon>
    </lineage>
</organism>
<evidence type="ECO:0000313" key="4">
    <source>
        <dbReference type="EMBL" id="PKA62055.1"/>
    </source>
</evidence>
<evidence type="ECO:0000256" key="1">
    <source>
        <dbReference type="SAM" id="MobiDB-lite"/>
    </source>
</evidence>
<dbReference type="Pfam" id="PF02298">
    <property type="entry name" value="Cu_bind_like"/>
    <property type="match status" value="1"/>
</dbReference>
<dbReference type="Proteomes" id="UP000236161">
    <property type="component" value="Unassembled WGS sequence"/>
</dbReference>
<dbReference type="PROSITE" id="PS51485">
    <property type="entry name" value="PHYTOCYANIN"/>
    <property type="match status" value="1"/>
</dbReference>
<evidence type="ECO:0000313" key="5">
    <source>
        <dbReference type="Proteomes" id="UP000236161"/>
    </source>
</evidence>
<dbReference type="InterPro" id="IPR039391">
    <property type="entry name" value="Phytocyanin-like"/>
</dbReference>
<dbReference type="OrthoDB" id="688954at2759"/>
<dbReference type="Gene3D" id="2.60.40.420">
    <property type="entry name" value="Cupredoxins - blue copper proteins"/>
    <property type="match status" value="1"/>
</dbReference>
<proteinExistence type="predicted"/>
<accession>A0A2I0B2N9</accession>
<feature type="compositionally biased region" description="Pro residues" evidence="1">
    <location>
        <begin position="167"/>
        <end position="187"/>
    </location>
</feature>
<name>A0A2I0B2N9_9ASPA</name>
<sequence length="227" mass="23981">MHLNPAMASTAAIATAVLTIIFAAPAAAADTQPPRYSNHTVGGSHGWFFNETSNSSVTNYDTWAASQSFNLGDFLIFATNSNMTVVQTYNLTTYQLCDASGDDSSETSVYTPAGNTKFGVSAVLAVPLTVIGDNYYFSDAGDDGIQCRRGMKFHIKVSRGRGLPPELNQPPPPPYVDAAAPPPPDSPPVTVTPGASQGEAFYRGGAADHRGTRSGWLVAFSIFLLPV</sequence>
<feature type="signal peptide" evidence="2">
    <location>
        <begin position="1"/>
        <end position="28"/>
    </location>
</feature>
<dbReference type="AlphaFoldDB" id="A0A2I0B2N9"/>
<dbReference type="PANTHER" id="PTHR33021:SF213">
    <property type="entry name" value="OS12G0454600 PROTEIN"/>
    <property type="match status" value="1"/>
</dbReference>
<feature type="region of interest" description="Disordered" evidence="1">
    <location>
        <begin position="160"/>
        <end position="197"/>
    </location>
</feature>
<evidence type="ECO:0000256" key="2">
    <source>
        <dbReference type="SAM" id="SignalP"/>
    </source>
</evidence>